<dbReference type="NCBIfam" id="TIGR03930">
    <property type="entry name" value="WXG100_ESAT6"/>
    <property type="match status" value="1"/>
</dbReference>
<organism evidence="1 2">
    <name type="scientific">Streptomyces chengmaiensis</name>
    <dbReference type="NCBI Taxonomy" id="3040919"/>
    <lineage>
        <taxon>Bacteria</taxon>
        <taxon>Bacillati</taxon>
        <taxon>Actinomycetota</taxon>
        <taxon>Actinomycetes</taxon>
        <taxon>Kitasatosporales</taxon>
        <taxon>Streptomycetaceae</taxon>
        <taxon>Streptomyces</taxon>
    </lineage>
</organism>
<gene>
    <name evidence="1" type="ORF">QCN29_30950</name>
</gene>
<reference evidence="1 2" key="1">
    <citation type="submission" date="2023-04" db="EMBL/GenBank/DDBJ databases">
        <title>Streptomyces chengmaiensis sp. nov. isolated from the stem of mangrove plant in Hainan.</title>
        <authorList>
            <person name="Huang X."/>
            <person name="Zhou S."/>
            <person name="Chu X."/>
            <person name="Xie Y."/>
            <person name="Lin Y."/>
        </authorList>
    </citation>
    <scope>NUCLEOTIDE SEQUENCE [LARGE SCALE GENOMIC DNA]</scope>
    <source>
        <strain evidence="1 2">HNM0663</strain>
    </source>
</reference>
<protein>
    <submittedName>
        <fullName evidence="1">WXG100 family type VII secretion target</fullName>
    </submittedName>
</protein>
<name>A0ABT6HWP1_9ACTN</name>
<dbReference type="EMBL" id="JARWBG010000057">
    <property type="protein sequence ID" value="MDH2393117.1"/>
    <property type="molecule type" value="Genomic_DNA"/>
</dbReference>
<sequence length="111" mass="12290">MSDENLKVTSSEITELARKINAFQTELNARITSLNGVVDRIQAGWKGAASQAYDVVQSDLNKQLRNVQRDLDNLENLVKMSADGFDAQEIERIKSFQGMEKSQGSSAILSL</sequence>
<dbReference type="RefSeq" id="WP_279932341.1">
    <property type="nucleotide sequence ID" value="NZ_JARWBG010000057.1"/>
</dbReference>
<accession>A0ABT6HWP1</accession>
<dbReference type="Gene3D" id="1.10.287.1060">
    <property type="entry name" value="ESAT-6-like"/>
    <property type="match status" value="1"/>
</dbReference>
<comment type="caution">
    <text evidence="1">The sequence shown here is derived from an EMBL/GenBank/DDBJ whole genome shotgun (WGS) entry which is preliminary data.</text>
</comment>
<dbReference type="SUPFAM" id="SSF140453">
    <property type="entry name" value="EsxAB dimer-like"/>
    <property type="match status" value="1"/>
</dbReference>
<evidence type="ECO:0000313" key="1">
    <source>
        <dbReference type="EMBL" id="MDH2393117.1"/>
    </source>
</evidence>
<dbReference type="InterPro" id="IPR036689">
    <property type="entry name" value="ESAT-6-like_sf"/>
</dbReference>
<dbReference type="Proteomes" id="UP001223144">
    <property type="component" value="Unassembled WGS sequence"/>
</dbReference>
<dbReference type="InterPro" id="IPR010310">
    <property type="entry name" value="T7SS_ESAT-6-like"/>
</dbReference>
<dbReference type="Pfam" id="PF06013">
    <property type="entry name" value="WXG100"/>
    <property type="match status" value="1"/>
</dbReference>
<keyword evidence="2" id="KW-1185">Reference proteome</keyword>
<proteinExistence type="predicted"/>
<evidence type="ECO:0000313" key="2">
    <source>
        <dbReference type="Proteomes" id="UP001223144"/>
    </source>
</evidence>